<feature type="region of interest" description="Disordered" evidence="1">
    <location>
        <begin position="142"/>
        <end position="167"/>
    </location>
</feature>
<reference evidence="3 4" key="1">
    <citation type="journal article" date="2018" name="Biotechnol. Biofuels">
        <title>Integrative visual omics of the white-rot fungus Polyporus brumalis exposes the biotechnological potential of its oxidative enzymes for delignifying raw plant biomass.</title>
        <authorList>
            <person name="Miyauchi S."/>
            <person name="Rancon A."/>
            <person name="Drula E."/>
            <person name="Hage H."/>
            <person name="Chaduli D."/>
            <person name="Favel A."/>
            <person name="Grisel S."/>
            <person name="Henrissat B."/>
            <person name="Herpoel-Gimbert I."/>
            <person name="Ruiz-Duenas F.J."/>
            <person name="Chevret D."/>
            <person name="Hainaut M."/>
            <person name="Lin J."/>
            <person name="Wang M."/>
            <person name="Pangilinan J."/>
            <person name="Lipzen A."/>
            <person name="Lesage-Meessen L."/>
            <person name="Navarro D."/>
            <person name="Riley R."/>
            <person name="Grigoriev I.V."/>
            <person name="Zhou S."/>
            <person name="Raouche S."/>
            <person name="Rosso M.N."/>
        </authorList>
    </citation>
    <scope>NUCLEOTIDE SEQUENCE [LARGE SCALE GENOMIC DNA]</scope>
    <source>
        <strain evidence="3 4">BRFM 1820</strain>
    </source>
</reference>
<keyword evidence="2" id="KW-0472">Membrane</keyword>
<evidence type="ECO:0000256" key="2">
    <source>
        <dbReference type="SAM" id="Phobius"/>
    </source>
</evidence>
<dbReference type="EMBL" id="KZ857393">
    <property type="protein sequence ID" value="RDX51745.1"/>
    <property type="molecule type" value="Genomic_DNA"/>
</dbReference>
<protein>
    <submittedName>
        <fullName evidence="3">Uncharacterized protein</fullName>
    </submittedName>
</protein>
<feature type="compositionally biased region" description="Polar residues" evidence="1">
    <location>
        <begin position="151"/>
        <end position="164"/>
    </location>
</feature>
<sequence>MPTVTMSRAAAMASTTLTSRADSNSSDDDHAGSFLSSGGSTLILVFLAIGLFLAGMLVMFSMRRRVRTWQAAGGDWDEAHGGPATPGGVSVMMRNRRDFGQKPELWDCRVDIVEELEDAGWGSIQPVAAKFVYEDETLPSARRRGDDSLRSIASSENRADSTSPRPGFLHPFQVGWRDFTTQLPLLHPPQPGAQLSSSPLPGSFTPNAVGQNAGDVSAAVSRPAPQTQSVRVLAAITMPTEKPCVEGVPLYALGIADVPWNGCTPDDPPPHDATPHGR</sequence>
<evidence type="ECO:0000313" key="4">
    <source>
        <dbReference type="Proteomes" id="UP000256964"/>
    </source>
</evidence>
<dbReference type="OrthoDB" id="2755869at2759"/>
<gene>
    <name evidence="3" type="ORF">OH76DRAFT_267942</name>
</gene>
<organism evidence="3 4">
    <name type="scientific">Lentinus brumalis</name>
    <dbReference type="NCBI Taxonomy" id="2498619"/>
    <lineage>
        <taxon>Eukaryota</taxon>
        <taxon>Fungi</taxon>
        <taxon>Dikarya</taxon>
        <taxon>Basidiomycota</taxon>
        <taxon>Agaricomycotina</taxon>
        <taxon>Agaricomycetes</taxon>
        <taxon>Polyporales</taxon>
        <taxon>Polyporaceae</taxon>
        <taxon>Lentinus</taxon>
    </lineage>
</organism>
<name>A0A371DGS8_9APHY</name>
<evidence type="ECO:0000313" key="3">
    <source>
        <dbReference type="EMBL" id="RDX51745.1"/>
    </source>
</evidence>
<proteinExistence type="predicted"/>
<keyword evidence="2" id="KW-0812">Transmembrane</keyword>
<keyword evidence="2" id="KW-1133">Transmembrane helix</keyword>
<keyword evidence="4" id="KW-1185">Reference proteome</keyword>
<feature type="transmembrane region" description="Helical" evidence="2">
    <location>
        <begin position="37"/>
        <end position="60"/>
    </location>
</feature>
<dbReference type="Proteomes" id="UP000256964">
    <property type="component" value="Unassembled WGS sequence"/>
</dbReference>
<evidence type="ECO:0000256" key="1">
    <source>
        <dbReference type="SAM" id="MobiDB-lite"/>
    </source>
</evidence>
<accession>A0A371DGS8</accession>
<dbReference type="AlphaFoldDB" id="A0A371DGS8"/>